<gene>
    <name evidence="2" type="ORF">JCM9152_916</name>
</gene>
<dbReference type="PANTHER" id="PTHR36437">
    <property type="entry name" value="GLYOXALASE/BLEOMYCIN RESISTANCE PROTEIN/DIOXYGENASE"/>
    <property type="match status" value="1"/>
</dbReference>
<dbReference type="AlphaFoldDB" id="W4QC77"/>
<dbReference type="Gene3D" id="3.10.180.10">
    <property type="entry name" value="2,3-Dihydroxybiphenyl 1,2-Dioxygenase, domain 1"/>
    <property type="match status" value="1"/>
</dbReference>
<dbReference type="InterPro" id="IPR029068">
    <property type="entry name" value="Glyas_Bleomycin-R_OHBP_Dase"/>
</dbReference>
<dbReference type="Pfam" id="PF00903">
    <property type="entry name" value="Glyoxalase"/>
    <property type="match status" value="1"/>
</dbReference>
<reference evidence="2" key="1">
    <citation type="journal article" date="2014" name="Genome Announc.">
        <title>Draft Genome Sequences of Three Alkaliphilic Bacillus Strains, Bacillus wakoensis JCM 9140T, Bacillus akibai JCM 9157T, and Bacillus hemicellulosilyticus JCM 9152T.</title>
        <authorList>
            <person name="Yuki M."/>
            <person name="Oshima K."/>
            <person name="Suda W."/>
            <person name="Oshida Y."/>
            <person name="Kitamura K."/>
            <person name="Iida T."/>
            <person name="Hattori M."/>
            <person name="Ohkuma M."/>
        </authorList>
    </citation>
    <scope>NUCLEOTIDE SEQUENCE [LARGE SCALE GENOMIC DNA]</scope>
    <source>
        <strain evidence="2">JCM 9152</strain>
    </source>
</reference>
<comment type="caution">
    <text evidence="2">The sequence shown here is derived from an EMBL/GenBank/DDBJ whole genome shotgun (WGS) entry which is preliminary data.</text>
</comment>
<accession>W4QC77</accession>
<dbReference type="STRING" id="1236971.JCM9152_916"/>
<name>W4QC77_9BACI</name>
<dbReference type="PROSITE" id="PS51819">
    <property type="entry name" value="VOC"/>
    <property type="match status" value="1"/>
</dbReference>
<sequence length="141" mass="15906">MLEIVKIIGGDTVITKAIQMTIFVRDRQKAKAFYTEKLGFTVRDEIEFSPGFHYLTVSPNKNNETVIELVQANTEEELKLIGKQAGEQIVIMFQSNDIEKDYLEMKGKGVVFHSAPQDVPGGKGVGFEDLYGNKYDLFQPQ</sequence>
<proteinExistence type="predicted"/>
<protein>
    <submittedName>
        <fullName evidence="2">Glyoxalase family protein</fullName>
    </submittedName>
</protein>
<dbReference type="InterPro" id="IPR004360">
    <property type="entry name" value="Glyas_Fos-R_dOase_dom"/>
</dbReference>
<dbReference type="Proteomes" id="UP000018895">
    <property type="component" value="Unassembled WGS sequence"/>
</dbReference>
<dbReference type="SUPFAM" id="SSF54593">
    <property type="entry name" value="Glyoxalase/Bleomycin resistance protein/Dihydroxybiphenyl dioxygenase"/>
    <property type="match status" value="1"/>
</dbReference>
<organism evidence="2 3">
    <name type="scientific">Halalkalibacter hemicellulosilyticusJCM 9152</name>
    <dbReference type="NCBI Taxonomy" id="1236971"/>
    <lineage>
        <taxon>Bacteria</taxon>
        <taxon>Bacillati</taxon>
        <taxon>Bacillota</taxon>
        <taxon>Bacilli</taxon>
        <taxon>Bacillales</taxon>
        <taxon>Bacillaceae</taxon>
        <taxon>Halalkalibacter</taxon>
    </lineage>
</organism>
<evidence type="ECO:0000313" key="3">
    <source>
        <dbReference type="Proteomes" id="UP000018895"/>
    </source>
</evidence>
<dbReference type="InterPro" id="IPR037523">
    <property type="entry name" value="VOC_core"/>
</dbReference>
<evidence type="ECO:0000313" key="2">
    <source>
        <dbReference type="EMBL" id="GAE29552.1"/>
    </source>
</evidence>
<dbReference type="EMBL" id="BAUU01000005">
    <property type="protein sequence ID" value="GAE29552.1"/>
    <property type="molecule type" value="Genomic_DNA"/>
</dbReference>
<keyword evidence="3" id="KW-1185">Reference proteome</keyword>
<dbReference type="PANTHER" id="PTHR36437:SF2">
    <property type="entry name" value="GLYOXALASE_BLEOMYCIN RESISTANCE PROTEIN_DIOXYGENASE"/>
    <property type="match status" value="1"/>
</dbReference>
<feature type="domain" description="VOC" evidence="1">
    <location>
        <begin position="16"/>
        <end position="140"/>
    </location>
</feature>
<evidence type="ECO:0000259" key="1">
    <source>
        <dbReference type="PROSITE" id="PS51819"/>
    </source>
</evidence>